<dbReference type="InterPro" id="IPR015965">
    <property type="entry name" value="tRNA_lig_PDEase"/>
</dbReference>
<dbReference type="PIRSF" id="PIRSF019634">
    <property type="entry name" value="tRNA_lig_yeast"/>
    <property type="match status" value="1"/>
</dbReference>
<dbReference type="EMBL" id="CAJVPS010000053">
    <property type="protein sequence ID" value="CAG8445990.1"/>
    <property type="molecule type" value="Genomic_DNA"/>
</dbReference>
<feature type="domain" description="T4 RNA ligase 1-like N-terminal" evidence="5">
    <location>
        <begin position="80"/>
        <end position="305"/>
    </location>
</feature>
<keyword evidence="7" id="KW-1185">Reference proteome</keyword>
<dbReference type="SUPFAM" id="SSF52540">
    <property type="entry name" value="P-loop containing nucleoside triphosphate hydrolases"/>
    <property type="match status" value="1"/>
</dbReference>
<comment type="caution">
    <text evidence="6">The sequence shown here is derived from an EMBL/GenBank/DDBJ whole genome shotgun (WGS) entry which is preliminary data.</text>
</comment>
<sequence length="790" mass="91140">MSDYDEFPTFTPGPQERQKAHELVENLHALLEKKITRNKFKGRGKPAKRTDYASPISGTVISSWKMNDWDYKKGLVPTMARGLYTRKNNDQYEIVIRGYNKFFNIGEVAATKWEDLYQSTEGPYAVTVKENGCIIFIGGLPNGELIVTSKHSIGARDDVPVSHAQKGEEWVERHLADAGKTKEDLANYLYEHKLTAIGELCDDSFEEHVLPYPADKSGLYLHGVNYNTVDLQTWSSDKVTAFAKYWGFIPTNYYIKETAEEVKKFTDYVKEQRILDGRPVEGFVVRCKREGQDYFFKVKYDEPYLMYREWRELTKVILSKSRKSPHPTYTLSRYYIEWVKEKLKTDPGLFKDYSKGHGIIKVRDMFLEEWKSCDSVKTLKIPKEERKMFKKTLLVPVATIGCGKTTVALILSKLFNFGHVQNDDIGGKNIRNRFHDAIKREFESHDVVIADRNNHNTELRQTLIETMKAVFPNVRVVALYWNRSEHSEKEIFEATSKRVMSRGEAHQSLTPENSDFESIIWSFLKQFEPLDSNNGVDHLFDQVIDLDPLNDIHTTLEIIFNELSSILGIEIPNEQDVEEAINYAREYRPTVKKIVTQGKGKKKAKLNSQRFAEDSSVTRKRNPPLYYGIAVELDVQDYLKDVLEPDNTLFETLVRNHRIRPKHHVTLIHAAELHKSRSRELQELWEKYENIVDNDHKGYKVKLYIDKIVYNSQIMALVVREIDPPEIMSINKIPHITVGTINDGVKSAEANQMLESALLGVNGKGKGQSDVQIIQLEEVHVSGTIKGFYY</sequence>
<dbReference type="InterPro" id="IPR019039">
    <property type="entry name" value="T4-Rnl1-like_N"/>
</dbReference>
<dbReference type="GO" id="GO:0003972">
    <property type="term" value="F:RNA ligase (ATP) activity"/>
    <property type="evidence" value="ECO:0007669"/>
    <property type="project" value="UniProtKB-UniRule"/>
</dbReference>
<name>A0A9N8VCK1_9GLOM</name>
<dbReference type="AlphaFoldDB" id="A0A9N8VCK1"/>
<proteinExistence type="inferred from homology"/>
<dbReference type="InterPro" id="IPR015966">
    <property type="entry name" value="tRNA_lig_kin_fungi"/>
</dbReference>
<feature type="domain" description="tRNA ligase kinase" evidence="4">
    <location>
        <begin position="393"/>
        <end position="548"/>
    </location>
</feature>
<dbReference type="EC" id="6.5.1.3" evidence="1"/>
<dbReference type="PANTHER" id="PTHR32004">
    <property type="entry name" value="TRNA LIGASE"/>
    <property type="match status" value="1"/>
</dbReference>
<evidence type="ECO:0000313" key="7">
    <source>
        <dbReference type="Proteomes" id="UP000789508"/>
    </source>
</evidence>
<keyword evidence="1" id="KW-0819">tRNA processing</keyword>
<dbReference type="Pfam" id="PF08303">
    <property type="entry name" value="tRNA_lig_kinase"/>
    <property type="match status" value="1"/>
</dbReference>
<dbReference type="InterPro" id="IPR012387">
    <property type="entry name" value="Trl1_fun"/>
</dbReference>
<dbReference type="GO" id="GO:0008081">
    <property type="term" value="F:phosphoric diester hydrolase activity"/>
    <property type="evidence" value="ECO:0007669"/>
    <property type="project" value="InterPro"/>
</dbReference>
<dbReference type="GO" id="GO:0051730">
    <property type="term" value="F:GTP-dependent polyribonucleotide 5'-hydroxyl-kinase activity"/>
    <property type="evidence" value="ECO:0007669"/>
    <property type="project" value="InterPro"/>
</dbReference>
<dbReference type="Pfam" id="PF08302">
    <property type="entry name" value="tRNA_lig_CPD"/>
    <property type="match status" value="1"/>
</dbReference>
<dbReference type="PANTHER" id="PTHR32004:SF1">
    <property type="entry name" value="TRNA LIGASE"/>
    <property type="match status" value="1"/>
</dbReference>
<dbReference type="GO" id="GO:0006388">
    <property type="term" value="P:tRNA splicing, via endonucleolytic cleavage and ligation"/>
    <property type="evidence" value="ECO:0007669"/>
    <property type="project" value="UniProtKB-UniRule"/>
</dbReference>
<reference evidence="6" key="1">
    <citation type="submission" date="2021-06" db="EMBL/GenBank/DDBJ databases">
        <authorList>
            <person name="Kallberg Y."/>
            <person name="Tangrot J."/>
            <person name="Rosling A."/>
        </authorList>
    </citation>
    <scope>NUCLEOTIDE SEQUENCE</scope>
    <source>
        <strain evidence="6">FL130A</strain>
    </source>
</reference>
<keyword evidence="1" id="KW-0436">Ligase</keyword>
<comment type="similarity">
    <text evidence="1">Belongs to the TRL1 family.</text>
</comment>
<accession>A0A9N8VCK1</accession>
<evidence type="ECO:0000256" key="1">
    <source>
        <dbReference type="PIRNR" id="PIRNR019634"/>
    </source>
</evidence>
<feature type="domain" description="tRNA ligase phosphodiesterase" evidence="3">
    <location>
        <begin position="559"/>
        <end position="786"/>
    </location>
</feature>
<evidence type="ECO:0000259" key="4">
    <source>
        <dbReference type="Pfam" id="PF08303"/>
    </source>
</evidence>
<evidence type="ECO:0000256" key="2">
    <source>
        <dbReference type="PIRSR" id="PIRSR019634-50"/>
    </source>
</evidence>
<evidence type="ECO:0000259" key="3">
    <source>
        <dbReference type="Pfam" id="PF08302"/>
    </source>
</evidence>
<dbReference type="GO" id="GO:0005524">
    <property type="term" value="F:ATP binding"/>
    <property type="evidence" value="ECO:0007669"/>
    <property type="project" value="UniProtKB-UniRule"/>
</dbReference>
<dbReference type="Gene3D" id="3.40.50.300">
    <property type="entry name" value="P-loop containing nucleotide triphosphate hydrolases"/>
    <property type="match status" value="1"/>
</dbReference>
<dbReference type="Proteomes" id="UP000789508">
    <property type="component" value="Unassembled WGS sequence"/>
</dbReference>
<comment type="catalytic activity">
    <reaction evidence="1">
        <text>ATP + (ribonucleotide)n-3'-hydroxyl + 5'-phospho-(ribonucleotide)m = (ribonucleotide)n+m + AMP + diphosphate.</text>
        <dbReference type="EC" id="6.5.1.3"/>
    </reaction>
</comment>
<organism evidence="6 7">
    <name type="scientific">Ambispora leptoticha</name>
    <dbReference type="NCBI Taxonomy" id="144679"/>
    <lineage>
        <taxon>Eukaryota</taxon>
        <taxon>Fungi</taxon>
        <taxon>Fungi incertae sedis</taxon>
        <taxon>Mucoromycota</taxon>
        <taxon>Glomeromycotina</taxon>
        <taxon>Glomeromycetes</taxon>
        <taxon>Archaeosporales</taxon>
        <taxon>Ambisporaceae</taxon>
        <taxon>Ambispora</taxon>
    </lineage>
</organism>
<feature type="active site" description="N6-AMP-lysine intermediate" evidence="2">
    <location>
        <position position="129"/>
    </location>
</feature>
<dbReference type="OrthoDB" id="276239at2759"/>
<dbReference type="Pfam" id="PF09511">
    <property type="entry name" value="RNA_lig_T4_1"/>
    <property type="match status" value="1"/>
</dbReference>
<protein>
    <recommendedName>
        <fullName evidence="1">tRNA ligase</fullName>
        <ecNumber evidence="1">6.5.1.3</ecNumber>
    </recommendedName>
</protein>
<gene>
    <name evidence="6" type="ORF">ALEPTO_LOCUS684</name>
</gene>
<evidence type="ECO:0000259" key="5">
    <source>
        <dbReference type="Pfam" id="PF09511"/>
    </source>
</evidence>
<evidence type="ECO:0000313" key="6">
    <source>
        <dbReference type="EMBL" id="CAG8445990.1"/>
    </source>
</evidence>
<dbReference type="GO" id="GO:0005634">
    <property type="term" value="C:nucleus"/>
    <property type="evidence" value="ECO:0007669"/>
    <property type="project" value="TreeGrafter"/>
</dbReference>
<dbReference type="InterPro" id="IPR027417">
    <property type="entry name" value="P-loop_NTPase"/>
</dbReference>